<feature type="domain" description="Rhodopsin" evidence="7">
    <location>
        <begin position="40"/>
        <end position="148"/>
    </location>
</feature>
<accession>A0AAN7YEQ0</accession>
<dbReference type="Pfam" id="PF20684">
    <property type="entry name" value="Fung_rhodopsin"/>
    <property type="match status" value="1"/>
</dbReference>
<gene>
    <name evidence="8" type="ORF">LTR05_006102</name>
</gene>
<feature type="transmembrane region" description="Helical" evidence="6">
    <location>
        <begin position="20"/>
        <end position="43"/>
    </location>
</feature>
<dbReference type="PANTHER" id="PTHR33048:SF55">
    <property type="entry name" value="INTEGRAL MEMBRANE PROTEIN"/>
    <property type="match status" value="1"/>
</dbReference>
<dbReference type="Proteomes" id="UP001309876">
    <property type="component" value="Unassembled WGS sequence"/>
</dbReference>
<comment type="caution">
    <text evidence="8">The sequence shown here is derived from an EMBL/GenBank/DDBJ whole genome shotgun (WGS) entry which is preliminary data.</text>
</comment>
<comment type="similarity">
    <text evidence="5">Belongs to the SAT4 family.</text>
</comment>
<evidence type="ECO:0000256" key="4">
    <source>
        <dbReference type="ARBA" id="ARBA00023136"/>
    </source>
</evidence>
<feature type="transmembrane region" description="Helical" evidence="6">
    <location>
        <begin position="129"/>
        <end position="148"/>
    </location>
</feature>
<dbReference type="InterPro" id="IPR049326">
    <property type="entry name" value="Rhodopsin_dom_fungi"/>
</dbReference>
<dbReference type="GO" id="GO:0016020">
    <property type="term" value="C:membrane"/>
    <property type="evidence" value="ECO:0007669"/>
    <property type="project" value="UniProtKB-SubCell"/>
</dbReference>
<protein>
    <recommendedName>
        <fullName evidence="7">Rhodopsin domain-containing protein</fullName>
    </recommendedName>
</protein>
<proteinExistence type="inferred from homology"/>
<name>A0AAN7YEQ0_9EURO</name>
<dbReference type="InterPro" id="IPR052337">
    <property type="entry name" value="SAT4-like"/>
</dbReference>
<dbReference type="AlphaFoldDB" id="A0AAN7YEQ0"/>
<evidence type="ECO:0000256" key="6">
    <source>
        <dbReference type="SAM" id="Phobius"/>
    </source>
</evidence>
<evidence type="ECO:0000259" key="7">
    <source>
        <dbReference type="Pfam" id="PF20684"/>
    </source>
</evidence>
<keyword evidence="2 6" id="KW-0812">Transmembrane</keyword>
<organism evidence="8 9">
    <name type="scientific">Lithohypha guttulata</name>
    <dbReference type="NCBI Taxonomy" id="1690604"/>
    <lineage>
        <taxon>Eukaryota</taxon>
        <taxon>Fungi</taxon>
        <taxon>Dikarya</taxon>
        <taxon>Ascomycota</taxon>
        <taxon>Pezizomycotina</taxon>
        <taxon>Eurotiomycetes</taxon>
        <taxon>Chaetothyriomycetidae</taxon>
        <taxon>Chaetothyriales</taxon>
        <taxon>Trichomeriaceae</taxon>
        <taxon>Lithohypha</taxon>
    </lineage>
</organism>
<evidence type="ECO:0000256" key="5">
    <source>
        <dbReference type="ARBA" id="ARBA00038359"/>
    </source>
</evidence>
<evidence type="ECO:0000313" key="8">
    <source>
        <dbReference type="EMBL" id="KAK5083599.1"/>
    </source>
</evidence>
<dbReference type="PANTHER" id="PTHR33048">
    <property type="entry name" value="PTH11-LIKE INTEGRAL MEMBRANE PROTEIN (AFU_ORTHOLOGUE AFUA_5G11245)"/>
    <property type="match status" value="1"/>
</dbReference>
<evidence type="ECO:0000256" key="1">
    <source>
        <dbReference type="ARBA" id="ARBA00004141"/>
    </source>
</evidence>
<dbReference type="EMBL" id="JAVRRJ010000006">
    <property type="protein sequence ID" value="KAK5083599.1"/>
    <property type="molecule type" value="Genomic_DNA"/>
</dbReference>
<evidence type="ECO:0000313" key="9">
    <source>
        <dbReference type="Proteomes" id="UP001309876"/>
    </source>
</evidence>
<keyword evidence="9" id="KW-1185">Reference proteome</keyword>
<reference evidence="8 9" key="1">
    <citation type="submission" date="2023-08" db="EMBL/GenBank/DDBJ databases">
        <title>Black Yeasts Isolated from many extreme environments.</title>
        <authorList>
            <person name="Coleine C."/>
            <person name="Stajich J.E."/>
            <person name="Selbmann L."/>
        </authorList>
    </citation>
    <scope>NUCLEOTIDE SEQUENCE [LARGE SCALE GENOMIC DNA]</scope>
    <source>
        <strain evidence="8 9">CCFEE 5910</strain>
    </source>
</reference>
<evidence type="ECO:0000256" key="2">
    <source>
        <dbReference type="ARBA" id="ARBA00022692"/>
    </source>
</evidence>
<keyword evidence="3 6" id="KW-1133">Transmembrane helix</keyword>
<feature type="transmembrane region" description="Helical" evidence="6">
    <location>
        <begin position="103"/>
        <end position="123"/>
    </location>
</feature>
<feature type="transmembrane region" description="Helical" evidence="6">
    <location>
        <begin position="55"/>
        <end position="75"/>
    </location>
</feature>
<sequence length="149" mass="17015">MVYDKSGRSSRTYGNSGPGAVLNTICFIGIPLGFLLIVNRVYWRWTKGVPGKDDIIIILAWVFLGILGAVQYVAVDYGYGRRISELTPDEASDAIRMFYLYQIFYKLTLNLSKLSILTLYLRVFDTRDWFGKITKFLIGLVLIFSFSIM</sequence>
<evidence type="ECO:0000256" key="3">
    <source>
        <dbReference type="ARBA" id="ARBA00022989"/>
    </source>
</evidence>
<comment type="subcellular location">
    <subcellularLocation>
        <location evidence="1">Membrane</location>
        <topology evidence="1">Multi-pass membrane protein</topology>
    </subcellularLocation>
</comment>
<keyword evidence="4 6" id="KW-0472">Membrane</keyword>